<feature type="signal peptide" evidence="3">
    <location>
        <begin position="1"/>
        <end position="17"/>
    </location>
</feature>
<dbReference type="InterPro" id="IPR031311">
    <property type="entry name" value="CHIT_BIND_RR_consensus"/>
</dbReference>
<keyword evidence="5" id="KW-1185">Reference proteome</keyword>
<name>A0A9P0PJG7_ACAOB</name>
<evidence type="ECO:0000313" key="4">
    <source>
        <dbReference type="EMBL" id="CAH1983155.1"/>
    </source>
</evidence>
<evidence type="ECO:0000256" key="3">
    <source>
        <dbReference type="SAM" id="SignalP"/>
    </source>
</evidence>
<sequence length="138" mass="14385">MKAAVLALCVLVGIVQARPQLKSLQRLAGAVPSILRYDFDNNGFGGFSYTVDTSDDFHEFAEGEIKNPGTDDEAQVIQGRYSYVGDDGKTYEVEYRADENGFMAAGDHIPKGAAGTVPKGQLGIPSAAAASLAGGGLG</sequence>
<dbReference type="GO" id="GO:0008010">
    <property type="term" value="F:structural constituent of chitin-based larval cuticle"/>
    <property type="evidence" value="ECO:0007669"/>
    <property type="project" value="TreeGrafter"/>
</dbReference>
<evidence type="ECO:0000256" key="1">
    <source>
        <dbReference type="ARBA" id="ARBA00022460"/>
    </source>
</evidence>
<dbReference type="PRINTS" id="PR00947">
    <property type="entry name" value="CUTICLE"/>
</dbReference>
<gene>
    <name evidence="4" type="ORF">ACAOBT_LOCUS15409</name>
</gene>
<dbReference type="Proteomes" id="UP001152888">
    <property type="component" value="Unassembled WGS sequence"/>
</dbReference>
<dbReference type="EMBL" id="CAKOFQ010006932">
    <property type="protein sequence ID" value="CAH1983155.1"/>
    <property type="molecule type" value="Genomic_DNA"/>
</dbReference>
<dbReference type="OrthoDB" id="6629557at2759"/>
<dbReference type="InterPro" id="IPR000618">
    <property type="entry name" value="Insect_cuticle"/>
</dbReference>
<dbReference type="AlphaFoldDB" id="A0A9P0PJG7"/>
<evidence type="ECO:0000256" key="2">
    <source>
        <dbReference type="PROSITE-ProRule" id="PRU00497"/>
    </source>
</evidence>
<organism evidence="4 5">
    <name type="scientific">Acanthoscelides obtectus</name>
    <name type="common">Bean weevil</name>
    <name type="synonym">Bruchus obtectus</name>
    <dbReference type="NCBI Taxonomy" id="200917"/>
    <lineage>
        <taxon>Eukaryota</taxon>
        <taxon>Metazoa</taxon>
        <taxon>Ecdysozoa</taxon>
        <taxon>Arthropoda</taxon>
        <taxon>Hexapoda</taxon>
        <taxon>Insecta</taxon>
        <taxon>Pterygota</taxon>
        <taxon>Neoptera</taxon>
        <taxon>Endopterygota</taxon>
        <taxon>Coleoptera</taxon>
        <taxon>Polyphaga</taxon>
        <taxon>Cucujiformia</taxon>
        <taxon>Chrysomeloidea</taxon>
        <taxon>Chrysomelidae</taxon>
        <taxon>Bruchinae</taxon>
        <taxon>Bruchini</taxon>
        <taxon>Acanthoscelides</taxon>
    </lineage>
</organism>
<dbReference type="Pfam" id="PF00379">
    <property type="entry name" value="Chitin_bind_4"/>
    <property type="match status" value="1"/>
</dbReference>
<feature type="chain" id="PRO_5040294078" evidence="3">
    <location>
        <begin position="18"/>
        <end position="138"/>
    </location>
</feature>
<accession>A0A9P0PJG7</accession>
<reference evidence="4" key="1">
    <citation type="submission" date="2022-03" db="EMBL/GenBank/DDBJ databases">
        <authorList>
            <person name="Sayadi A."/>
        </authorList>
    </citation>
    <scope>NUCLEOTIDE SEQUENCE</scope>
</reference>
<dbReference type="GO" id="GO:0062129">
    <property type="term" value="C:chitin-based extracellular matrix"/>
    <property type="evidence" value="ECO:0007669"/>
    <property type="project" value="TreeGrafter"/>
</dbReference>
<dbReference type="PROSITE" id="PS00233">
    <property type="entry name" value="CHIT_BIND_RR_1"/>
    <property type="match status" value="1"/>
</dbReference>
<comment type="caution">
    <text evidence="4">The sequence shown here is derived from an EMBL/GenBank/DDBJ whole genome shotgun (WGS) entry which is preliminary data.</text>
</comment>
<keyword evidence="3" id="KW-0732">Signal</keyword>
<proteinExistence type="predicted"/>
<keyword evidence="1 2" id="KW-0193">Cuticle</keyword>
<evidence type="ECO:0000313" key="5">
    <source>
        <dbReference type="Proteomes" id="UP001152888"/>
    </source>
</evidence>
<dbReference type="PANTHER" id="PTHR10380">
    <property type="entry name" value="CUTICLE PROTEIN"/>
    <property type="match status" value="1"/>
</dbReference>
<dbReference type="PANTHER" id="PTHR10380:SF173">
    <property type="entry name" value="CUTICULAR PROTEIN 47EF, ISOFORM C-RELATED"/>
    <property type="match status" value="1"/>
</dbReference>
<protein>
    <submittedName>
        <fullName evidence="4">Uncharacterized protein</fullName>
    </submittedName>
</protein>
<dbReference type="PROSITE" id="PS51155">
    <property type="entry name" value="CHIT_BIND_RR_2"/>
    <property type="match status" value="1"/>
</dbReference>
<dbReference type="InterPro" id="IPR050468">
    <property type="entry name" value="Cuticle_Struct_Prot"/>
</dbReference>